<dbReference type="AlphaFoldDB" id="A0A182IGX3"/>
<reference evidence="1" key="1">
    <citation type="submission" date="2022-08" db="UniProtKB">
        <authorList>
            <consortium name="EnsemblMetazoa"/>
        </authorList>
    </citation>
    <scope>IDENTIFICATION</scope>
    <source>
        <strain evidence="1">Dongola</strain>
    </source>
</reference>
<dbReference type="EMBL" id="APCN01002270">
    <property type="status" value="NOT_ANNOTATED_CDS"/>
    <property type="molecule type" value="Genomic_DNA"/>
</dbReference>
<proteinExistence type="predicted"/>
<name>A0A182IGX3_ANOAR</name>
<evidence type="ECO:0000313" key="2">
    <source>
        <dbReference type="Proteomes" id="UP000075840"/>
    </source>
</evidence>
<dbReference type="Proteomes" id="UP000075840">
    <property type="component" value="Unassembled WGS sequence"/>
</dbReference>
<protein>
    <submittedName>
        <fullName evidence="1">Uncharacterized protein</fullName>
    </submittedName>
</protein>
<evidence type="ECO:0000313" key="1">
    <source>
        <dbReference type="EnsemblMetazoa" id="AARA014709-PA"/>
    </source>
</evidence>
<organism evidence="1 2">
    <name type="scientific">Anopheles arabiensis</name>
    <name type="common">Mosquito</name>
    <dbReference type="NCBI Taxonomy" id="7173"/>
    <lineage>
        <taxon>Eukaryota</taxon>
        <taxon>Metazoa</taxon>
        <taxon>Ecdysozoa</taxon>
        <taxon>Arthropoda</taxon>
        <taxon>Hexapoda</taxon>
        <taxon>Insecta</taxon>
        <taxon>Pterygota</taxon>
        <taxon>Neoptera</taxon>
        <taxon>Endopterygota</taxon>
        <taxon>Diptera</taxon>
        <taxon>Nematocera</taxon>
        <taxon>Culicoidea</taxon>
        <taxon>Culicidae</taxon>
        <taxon>Anophelinae</taxon>
        <taxon>Anopheles</taxon>
    </lineage>
</organism>
<dbReference type="VEuPathDB" id="VectorBase:AARA014709"/>
<dbReference type="EnsemblMetazoa" id="AARA014709-RA">
    <property type="protein sequence ID" value="AARA014709-PA"/>
    <property type="gene ID" value="AARA014709"/>
</dbReference>
<sequence>MRVVHSCAIRVFLQSVKRLLYQLANVVNNSVKVFFSPRHAE</sequence>
<keyword evidence="2" id="KW-1185">Reference proteome</keyword>
<accession>A0A182IGX3</accession>